<sequence>MDLFVRRYESFFFRGTQQNDRLCLVGEAANFCSNPARNAEMLVSGEDGDRFLQQAECTPGGSYISITFESDIMEDNPDQEMSGISVIIC</sequence>
<evidence type="ECO:0000313" key="2">
    <source>
        <dbReference type="Proteomes" id="UP001497522"/>
    </source>
</evidence>
<dbReference type="EMBL" id="OZ023715">
    <property type="protein sequence ID" value="CAK9864586.1"/>
    <property type="molecule type" value="Genomic_DNA"/>
</dbReference>
<proteinExistence type="predicted"/>
<dbReference type="Proteomes" id="UP001497522">
    <property type="component" value="Chromosome 14"/>
</dbReference>
<accession>A0ABP1AQ19</accession>
<organism evidence="1 2">
    <name type="scientific">Sphagnum jensenii</name>
    <dbReference type="NCBI Taxonomy" id="128206"/>
    <lineage>
        <taxon>Eukaryota</taxon>
        <taxon>Viridiplantae</taxon>
        <taxon>Streptophyta</taxon>
        <taxon>Embryophyta</taxon>
        <taxon>Bryophyta</taxon>
        <taxon>Sphagnophytina</taxon>
        <taxon>Sphagnopsida</taxon>
        <taxon>Sphagnales</taxon>
        <taxon>Sphagnaceae</taxon>
        <taxon>Sphagnum</taxon>
    </lineage>
</organism>
<protein>
    <submittedName>
        <fullName evidence="1">Uncharacterized protein</fullName>
    </submittedName>
</protein>
<name>A0ABP1AQ19_9BRYO</name>
<evidence type="ECO:0000313" key="1">
    <source>
        <dbReference type="EMBL" id="CAK9864586.1"/>
    </source>
</evidence>
<gene>
    <name evidence="1" type="ORF">CSSPJE1EN2_LOCUS7581</name>
</gene>
<keyword evidence="2" id="KW-1185">Reference proteome</keyword>
<reference evidence="1" key="1">
    <citation type="submission" date="2024-03" db="EMBL/GenBank/DDBJ databases">
        <authorList>
            <consortium name="ELIXIR-Norway"/>
            <consortium name="Elixir Norway"/>
        </authorList>
    </citation>
    <scope>NUCLEOTIDE SEQUENCE</scope>
</reference>